<dbReference type="GO" id="GO:0031519">
    <property type="term" value="C:PcG protein complex"/>
    <property type="evidence" value="ECO:0007669"/>
    <property type="project" value="TreeGrafter"/>
</dbReference>
<keyword evidence="9" id="KW-1185">Reference proteome</keyword>
<dbReference type="GO" id="GO:0000785">
    <property type="term" value="C:chromatin"/>
    <property type="evidence" value="ECO:0007669"/>
    <property type="project" value="TreeGrafter"/>
</dbReference>
<feature type="domain" description="C2H2-type" evidence="7">
    <location>
        <begin position="148"/>
        <end position="175"/>
    </location>
</feature>
<dbReference type="Pfam" id="PF00096">
    <property type="entry name" value="zf-C2H2"/>
    <property type="match status" value="3"/>
</dbReference>
<dbReference type="SUPFAM" id="SSF57667">
    <property type="entry name" value="beta-beta-alpha zinc fingers"/>
    <property type="match status" value="3"/>
</dbReference>
<feature type="domain" description="C2H2-type" evidence="7">
    <location>
        <begin position="175"/>
        <end position="202"/>
    </location>
</feature>
<keyword evidence="3 5" id="KW-0863">Zinc-finger</keyword>
<keyword evidence="1" id="KW-0479">Metal-binding</keyword>
<dbReference type="Ensembl" id="ENSLCAT00010027848.1">
    <property type="protein sequence ID" value="ENSLCAP00010027271.1"/>
    <property type="gene ID" value="ENSLCAG00010012795.1"/>
</dbReference>
<dbReference type="FunFam" id="3.30.160.60:FF:002343">
    <property type="entry name" value="Zinc finger protein 33A"/>
    <property type="match status" value="1"/>
</dbReference>
<accession>A0A4W6DNH5</accession>
<dbReference type="PANTHER" id="PTHR14003:SF19">
    <property type="entry name" value="YY2 TRANSCRIPTION FACTOR"/>
    <property type="match status" value="1"/>
</dbReference>
<protein>
    <recommendedName>
        <fullName evidence="7">C2H2-type domain-containing protein</fullName>
    </recommendedName>
</protein>
<name>A0A4W6DNH5_LATCA</name>
<dbReference type="FunFam" id="3.30.160.60:FF:002075">
    <property type="entry name" value="zinc finger protein 646"/>
    <property type="match status" value="1"/>
</dbReference>
<sequence length="261" mass="29289">MRIHIRDGLIADPQDKVCLSVCPLSHSLSKEVNVMGKCFCLRSSGPTSPPTLQHRLTQVQVHHTDSHLTSLCPLTGADSETQASGGDSKKKHCCPVCGRDCFKQVHMTEHQRIHTGEKPYTCTDCGKSFTFSSALRRHQRLHTDARPYQCSVCHKTFKQQSSLKSHQLTHSGVRYQCPLCSKSFSRALELTYHVDVHSDARPYFCHICKKNLSGARIYRNHMKKHESPSSPLASMQLQRDAARDETVSDTEACKASSLDQQ</sequence>
<keyword evidence="2" id="KW-0677">Repeat</keyword>
<evidence type="ECO:0000313" key="8">
    <source>
        <dbReference type="Ensembl" id="ENSLCAP00010027271.1"/>
    </source>
</evidence>
<dbReference type="GO" id="GO:0008270">
    <property type="term" value="F:zinc ion binding"/>
    <property type="evidence" value="ECO:0007669"/>
    <property type="project" value="UniProtKB-KW"/>
</dbReference>
<evidence type="ECO:0000256" key="2">
    <source>
        <dbReference type="ARBA" id="ARBA00022737"/>
    </source>
</evidence>
<dbReference type="Proteomes" id="UP000314980">
    <property type="component" value="Unassembled WGS sequence"/>
</dbReference>
<dbReference type="AlphaFoldDB" id="A0A4W6DNH5"/>
<feature type="domain" description="C2H2-type" evidence="7">
    <location>
        <begin position="92"/>
        <end position="119"/>
    </location>
</feature>
<dbReference type="GO" id="GO:0000978">
    <property type="term" value="F:RNA polymerase II cis-regulatory region sequence-specific DNA binding"/>
    <property type="evidence" value="ECO:0007669"/>
    <property type="project" value="TreeGrafter"/>
</dbReference>
<evidence type="ECO:0000256" key="5">
    <source>
        <dbReference type="PROSITE-ProRule" id="PRU00042"/>
    </source>
</evidence>
<keyword evidence="4" id="KW-0862">Zinc</keyword>
<dbReference type="GeneTree" id="ENSGT00940000157046"/>
<organism evidence="8 9">
    <name type="scientific">Lates calcarifer</name>
    <name type="common">Barramundi</name>
    <name type="synonym">Holocentrus calcarifer</name>
    <dbReference type="NCBI Taxonomy" id="8187"/>
    <lineage>
        <taxon>Eukaryota</taxon>
        <taxon>Metazoa</taxon>
        <taxon>Chordata</taxon>
        <taxon>Craniata</taxon>
        <taxon>Vertebrata</taxon>
        <taxon>Euteleostomi</taxon>
        <taxon>Actinopterygii</taxon>
        <taxon>Neopterygii</taxon>
        <taxon>Teleostei</taxon>
        <taxon>Neoteleostei</taxon>
        <taxon>Acanthomorphata</taxon>
        <taxon>Carangaria</taxon>
        <taxon>Carangaria incertae sedis</taxon>
        <taxon>Centropomidae</taxon>
        <taxon>Lates</taxon>
    </lineage>
</organism>
<evidence type="ECO:0000256" key="1">
    <source>
        <dbReference type="ARBA" id="ARBA00022723"/>
    </source>
</evidence>
<dbReference type="InterPro" id="IPR036236">
    <property type="entry name" value="Znf_C2H2_sf"/>
</dbReference>
<dbReference type="GO" id="GO:0000981">
    <property type="term" value="F:DNA-binding transcription factor activity, RNA polymerase II-specific"/>
    <property type="evidence" value="ECO:0007669"/>
    <property type="project" value="TreeGrafter"/>
</dbReference>
<dbReference type="Gene3D" id="3.30.160.60">
    <property type="entry name" value="Classic Zinc Finger"/>
    <property type="match status" value="4"/>
</dbReference>
<feature type="domain" description="C2H2-type" evidence="7">
    <location>
        <begin position="120"/>
        <end position="147"/>
    </location>
</feature>
<dbReference type="InParanoid" id="A0A4W6DNH5"/>
<reference evidence="8" key="2">
    <citation type="submission" date="2025-08" db="UniProtKB">
        <authorList>
            <consortium name="Ensembl"/>
        </authorList>
    </citation>
    <scope>IDENTIFICATION</scope>
</reference>
<evidence type="ECO:0000256" key="3">
    <source>
        <dbReference type="ARBA" id="ARBA00022771"/>
    </source>
</evidence>
<dbReference type="PROSITE" id="PS00028">
    <property type="entry name" value="ZINC_FINGER_C2H2_1"/>
    <property type="match status" value="5"/>
</dbReference>
<dbReference type="GO" id="GO:0005667">
    <property type="term" value="C:transcription regulator complex"/>
    <property type="evidence" value="ECO:0007669"/>
    <property type="project" value="TreeGrafter"/>
</dbReference>
<reference evidence="8" key="3">
    <citation type="submission" date="2025-09" db="UniProtKB">
        <authorList>
            <consortium name="Ensembl"/>
        </authorList>
    </citation>
    <scope>IDENTIFICATION</scope>
</reference>
<feature type="region of interest" description="Disordered" evidence="6">
    <location>
        <begin position="223"/>
        <end position="261"/>
    </location>
</feature>
<dbReference type="PANTHER" id="PTHR14003">
    <property type="entry name" value="TRANSCRIPTIONAL REPRESSOR PROTEIN YY"/>
    <property type="match status" value="1"/>
</dbReference>
<evidence type="ECO:0000256" key="4">
    <source>
        <dbReference type="ARBA" id="ARBA00022833"/>
    </source>
</evidence>
<evidence type="ECO:0000259" key="7">
    <source>
        <dbReference type="PROSITE" id="PS50157"/>
    </source>
</evidence>
<feature type="compositionally biased region" description="Polar residues" evidence="6">
    <location>
        <begin position="228"/>
        <end position="237"/>
    </location>
</feature>
<proteinExistence type="predicted"/>
<reference evidence="9" key="1">
    <citation type="submission" date="2015-09" db="EMBL/GenBank/DDBJ databases">
        <authorList>
            <person name="Sai Rama Sridatta P."/>
        </authorList>
    </citation>
    <scope>NUCLEOTIDE SEQUENCE [LARGE SCALE GENOMIC DNA]</scope>
</reference>
<evidence type="ECO:0000256" key="6">
    <source>
        <dbReference type="SAM" id="MobiDB-lite"/>
    </source>
</evidence>
<dbReference type="PROSITE" id="PS50157">
    <property type="entry name" value="ZINC_FINGER_C2H2_2"/>
    <property type="match status" value="4"/>
</dbReference>
<dbReference type="InterPro" id="IPR013087">
    <property type="entry name" value="Znf_C2H2_type"/>
</dbReference>
<evidence type="ECO:0000313" key="9">
    <source>
        <dbReference type="Proteomes" id="UP000314980"/>
    </source>
</evidence>
<dbReference type="SMART" id="SM00355">
    <property type="entry name" value="ZnF_C2H2"/>
    <property type="match status" value="5"/>
</dbReference>